<keyword evidence="3 4" id="KW-0687">Ribonucleoprotein</keyword>
<evidence type="ECO:0000256" key="1">
    <source>
        <dbReference type="ARBA" id="ARBA00007645"/>
    </source>
</evidence>
<dbReference type="AlphaFoldDB" id="A0AAV8TPV8"/>
<evidence type="ECO:0000256" key="3">
    <source>
        <dbReference type="ARBA" id="ARBA00023274"/>
    </source>
</evidence>
<dbReference type="GO" id="GO:0005840">
    <property type="term" value="C:ribosome"/>
    <property type="evidence" value="ECO:0007669"/>
    <property type="project" value="UniProtKB-KW"/>
</dbReference>
<dbReference type="GO" id="GO:1990904">
    <property type="term" value="C:ribonucleoprotein complex"/>
    <property type="evidence" value="ECO:0007669"/>
    <property type="project" value="UniProtKB-KW"/>
</dbReference>
<reference evidence="5 6" key="1">
    <citation type="submission" date="2021-09" db="EMBL/GenBank/DDBJ databases">
        <title>Genomic insights and catalytic innovation underlie evolution of tropane alkaloids biosynthesis.</title>
        <authorList>
            <person name="Wang Y.-J."/>
            <person name="Tian T."/>
            <person name="Huang J.-P."/>
            <person name="Huang S.-X."/>
        </authorList>
    </citation>
    <scope>NUCLEOTIDE SEQUENCE [LARGE SCALE GENOMIC DNA]</scope>
    <source>
        <strain evidence="5">KIB-2018</strain>
        <tissue evidence="5">Leaf</tissue>
    </source>
</reference>
<organism evidence="5 6">
    <name type="scientific">Erythroxylum novogranatense</name>
    <dbReference type="NCBI Taxonomy" id="1862640"/>
    <lineage>
        <taxon>Eukaryota</taxon>
        <taxon>Viridiplantae</taxon>
        <taxon>Streptophyta</taxon>
        <taxon>Embryophyta</taxon>
        <taxon>Tracheophyta</taxon>
        <taxon>Spermatophyta</taxon>
        <taxon>Magnoliopsida</taxon>
        <taxon>eudicotyledons</taxon>
        <taxon>Gunneridae</taxon>
        <taxon>Pentapetalae</taxon>
        <taxon>rosids</taxon>
        <taxon>fabids</taxon>
        <taxon>Malpighiales</taxon>
        <taxon>Erythroxylaceae</taxon>
        <taxon>Erythroxylum</taxon>
    </lineage>
</organism>
<keyword evidence="2 4" id="KW-0689">Ribosomal protein</keyword>
<gene>
    <name evidence="5" type="ORF">K2173_020879</name>
</gene>
<dbReference type="GO" id="GO:0003735">
    <property type="term" value="F:structural constituent of ribosome"/>
    <property type="evidence" value="ECO:0007669"/>
    <property type="project" value="InterPro"/>
</dbReference>
<evidence type="ECO:0000256" key="2">
    <source>
        <dbReference type="ARBA" id="ARBA00022980"/>
    </source>
</evidence>
<keyword evidence="6" id="KW-1185">Reference proteome</keyword>
<sequence>MKVRSSVVEMCEFCEIVKRHGRVYVGSYLHRQMLSRRFYPSQCWGRSGFAHTQKADQQHYLVGVREIGNCIYPVRSRN</sequence>
<comment type="caution">
    <text evidence="5">The sequence shown here is derived from an EMBL/GenBank/DDBJ whole genome shotgun (WGS) entry which is preliminary data.</text>
</comment>
<dbReference type="Pfam" id="PF00444">
    <property type="entry name" value="Ribosomal_L36"/>
    <property type="match status" value="1"/>
</dbReference>
<name>A0AAV8TPV8_9ROSI</name>
<accession>A0AAV8TPV8</accession>
<dbReference type="SUPFAM" id="SSF57840">
    <property type="entry name" value="Ribosomal protein L36"/>
    <property type="match status" value="1"/>
</dbReference>
<dbReference type="Proteomes" id="UP001159364">
    <property type="component" value="Linkage Group LG04"/>
</dbReference>
<dbReference type="NCBIfam" id="TIGR01022">
    <property type="entry name" value="rpmJ_bact"/>
    <property type="match status" value="1"/>
</dbReference>
<dbReference type="InterPro" id="IPR035977">
    <property type="entry name" value="Ribosomal_bL36_sp"/>
</dbReference>
<dbReference type="GO" id="GO:0006412">
    <property type="term" value="P:translation"/>
    <property type="evidence" value="ECO:0007669"/>
    <property type="project" value="InterPro"/>
</dbReference>
<protein>
    <recommendedName>
        <fullName evidence="4">Ribosomal protein</fullName>
    </recommendedName>
</protein>
<proteinExistence type="inferred from homology"/>
<dbReference type="InterPro" id="IPR000473">
    <property type="entry name" value="Ribosomal_bL36"/>
</dbReference>
<comment type="similarity">
    <text evidence="1 4">Belongs to the bacterial ribosomal protein bL36 family.</text>
</comment>
<evidence type="ECO:0000313" key="5">
    <source>
        <dbReference type="EMBL" id="KAJ8767939.1"/>
    </source>
</evidence>
<dbReference type="EMBL" id="JAIWQS010000004">
    <property type="protein sequence ID" value="KAJ8767939.1"/>
    <property type="molecule type" value="Genomic_DNA"/>
</dbReference>
<evidence type="ECO:0000256" key="4">
    <source>
        <dbReference type="RuleBase" id="RU000570"/>
    </source>
</evidence>
<evidence type="ECO:0000313" key="6">
    <source>
        <dbReference type="Proteomes" id="UP001159364"/>
    </source>
</evidence>